<dbReference type="AlphaFoldDB" id="A0A9D2L091"/>
<dbReference type="Pfam" id="PF04055">
    <property type="entry name" value="Radical_SAM"/>
    <property type="match status" value="1"/>
</dbReference>
<dbReference type="Proteomes" id="UP000886858">
    <property type="component" value="Unassembled WGS sequence"/>
</dbReference>
<dbReference type="InterPro" id="IPR058240">
    <property type="entry name" value="rSAM_sf"/>
</dbReference>
<comment type="caution">
    <text evidence="9">The sequence shown here is derived from an EMBL/GenBank/DDBJ whole genome shotgun (WGS) entry which is preliminary data.</text>
</comment>
<keyword evidence="4" id="KW-0479">Metal-binding</keyword>
<evidence type="ECO:0000256" key="7">
    <source>
        <dbReference type="ARBA" id="ARBA00023601"/>
    </source>
</evidence>
<dbReference type="GO" id="GO:0016491">
    <property type="term" value="F:oxidoreductase activity"/>
    <property type="evidence" value="ECO:0007669"/>
    <property type="project" value="InterPro"/>
</dbReference>
<reference evidence="9" key="1">
    <citation type="journal article" date="2021" name="PeerJ">
        <title>Extensive microbial diversity within the chicken gut microbiome revealed by metagenomics and culture.</title>
        <authorList>
            <person name="Gilroy R."/>
            <person name="Ravi A."/>
            <person name="Getino M."/>
            <person name="Pursley I."/>
            <person name="Horton D.L."/>
            <person name="Alikhan N.F."/>
            <person name="Baker D."/>
            <person name="Gharbi K."/>
            <person name="Hall N."/>
            <person name="Watson M."/>
            <person name="Adriaenssens E.M."/>
            <person name="Foster-Nyarko E."/>
            <person name="Jarju S."/>
            <person name="Secka A."/>
            <person name="Antonio M."/>
            <person name="Oren A."/>
            <person name="Chaudhuri R.R."/>
            <person name="La Ragione R."/>
            <person name="Hildebrand F."/>
            <person name="Pallen M.J."/>
        </authorList>
    </citation>
    <scope>NUCLEOTIDE SEQUENCE</scope>
    <source>
        <strain evidence="9">CHK179-7159</strain>
    </source>
</reference>
<sequence length="375" mass="43666">MPKQPAITLLIKPASGNCNLRCRYCFYADEMNLRSEPSRGFLNAETLDILVQKTLRQVSHMASFAFQGGEPTLAGLDFYRHLIELEKKYNTGRIEIHNSLQTNGIVLDEKWAQFLHDNHFLVGLSLDGYEELHDENRKFPDGSGSFSRVMEAAKLLQRFRVDFNILSVVTARSARRIRRIYRFFQEQGFAWQQYIPCIDPFDESKGSLSYSLTPDRLGKFLKDLFDDWYADWKAGRPVYNRTFENWIGILLGQPPEACSMNGFCSEQWVVEADGSVYPCDFYVLDEWKLGNIREDSFEEMNRKREELQFAALSRHVPQECRSCRWYPLCRNGCRRDRVLLPDGRTPGLNAYCGAYQDFFSYAYPRLEEMARTVGR</sequence>
<accession>A0A9D2L091</accession>
<dbReference type="EMBL" id="DWYY01000033">
    <property type="protein sequence ID" value="HJA91996.1"/>
    <property type="molecule type" value="Genomic_DNA"/>
</dbReference>
<dbReference type="PANTHER" id="PTHR43273">
    <property type="entry name" value="ANAEROBIC SULFATASE-MATURATING ENZYME HOMOLOG ASLB-RELATED"/>
    <property type="match status" value="1"/>
</dbReference>
<evidence type="ECO:0000313" key="10">
    <source>
        <dbReference type="Proteomes" id="UP000886858"/>
    </source>
</evidence>
<dbReference type="InterPro" id="IPR023867">
    <property type="entry name" value="Sulphatase_maturase_rSAM"/>
</dbReference>
<dbReference type="GO" id="GO:0046872">
    <property type="term" value="F:metal ion binding"/>
    <property type="evidence" value="ECO:0007669"/>
    <property type="project" value="UniProtKB-KW"/>
</dbReference>
<dbReference type="GO" id="GO:0051539">
    <property type="term" value="F:4 iron, 4 sulfur cluster binding"/>
    <property type="evidence" value="ECO:0007669"/>
    <property type="project" value="UniProtKB-KW"/>
</dbReference>
<keyword evidence="5" id="KW-0408">Iron</keyword>
<dbReference type="NCBIfam" id="NF010321">
    <property type="entry name" value="PRK13758.1"/>
    <property type="match status" value="1"/>
</dbReference>
<keyword evidence="6" id="KW-0411">Iron-sulfur</keyword>
<dbReference type="Pfam" id="PF13186">
    <property type="entry name" value="SPASM"/>
    <property type="match status" value="1"/>
</dbReference>
<dbReference type="SFLD" id="SFLDF00289">
    <property type="entry name" value="anaerobic_Cys-type_sulfatase-m"/>
    <property type="match status" value="1"/>
</dbReference>
<feature type="domain" description="Radical SAM core" evidence="8">
    <location>
        <begin position="3"/>
        <end position="230"/>
    </location>
</feature>
<dbReference type="InterPro" id="IPR023885">
    <property type="entry name" value="4Fe4S-binding_SPASM_dom"/>
</dbReference>
<dbReference type="SUPFAM" id="SSF102114">
    <property type="entry name" value="Radical SAM enzymes"/>
    <property type="match status" value="1"/>
</dbReference>
<protein>
    <submittedName>
        <fullName evidence="9">Anaerobic sulfatase maturase</fullName>
    </submittedName>
</protein>
<dbReference type="SFLD" id="SFLDG01072">
    <property type="entry name" value="dehydrogenase_like"/>
    <property type="match status" value="1"/>
</dbReference>
<comment type="similarity">
    <text evidence="7">Belongs to the radical SAM superfamily. Anaerobic sulfatase-maturating enzyme family.</text>
</comment>
<organism evidence="9 10">
    <name type="scientific">Candidatus Eisenbergiella merdipullorum</name>
    <dbReference type="NCBI Taxonomy" id="2838553"/>
    <lineage>
        <taxon>Bacteria</taxon>
        <taxon>Bacillati</taxon>
        <taxon>Bacillota</taxon>
        <taxon>Clostridia</taxon>
        <taxon>Lachnospirales</taxon>
        <taxon>Lachnospiraceae</taxon>
        <taxon>Eisenbergiella</taxon>
    </lineage>
</organism>
<evidence type="ECO:0000256" key="2">
    <source>
        <dbReference type="ARBA" id="ARBA00022485"/>
    </source>
</evidence>
<dbReference type="InterPro" id="IPR047207">
    <property type="entry name" value="SPASM_anSME"/>
</dbReference>
<dbReference type="CDD" id="cd21120">
    <property type="entry name" value="SPASM_anSME"/>
    <property type="match status" value="1"/>
</dbReference>
<dbReference type="InterPro" id="IPR007197">
    <property type="entry name" value="rSAM"/>
</dbReference>
<dbReference type="CDD" id="cd01335">
    <property type="entry name" value="Radical_SAM"/>
    <property type="match status" value="1"/>
</dbReference>
<evidence type="ECO:0000256" key="1">
    <source>
        <dbReference type="ARBA" id="ARBA00001966"/>
    </source>
</evidence>
<dbReference type="PANTHER" id="PTHR43273:SF3">
    <property type="entry name" value="ANAEROBIC SULFATASE-MATURATING ENZYME HOMOLOG ASLB-RELATED"/>
    <property type="match status" value="1"/>
</dbReference>
<evidence type="ECO:0000256" key="5">
    <source>
        <dbReference type="ARBA" id="ARBA00023004"/>
    </source>
</evidence>
<keyword evidence="2" id="KW-0004">4Fe-4S</keyword>
<proteinExistence type="inferred from homology"/>
<evidence type="ECO:0000256" key="6">
    <source>
        <dbReference type="ARBA" id="ARBA00023014"/>
    </source>
</evidence>
<reference evidence="9" key="2">
    <citation type="submission" date="2021-04" db="EMBL/GenBank/DDBJ databases">
        <authorList>
            <person name="Gilroy R."/>
        </authorList>
    </citation>
    <scope>NUCLEOTIDE SEQUENCE</scope>
    <source>
        <strain evidence="9">CHK179-7159</strain>
    </source>
</reference>
<dbReference type="NCBIfam" id="TIGR03942">
    <property type="entry name" value="sulfatase_rSAM"/>
    <property type="match status" value="1"/>
</dbReference>
<evidence type="ECO:0000256" key="3">
    <source>
        <dbReference type="ARBA" id="ARBA00022691"/>
    </source>
</evidence>
<keyword evidence="3" id="KW-0949">S-adenosyl-L-methionine</keyword>
<evidence type="ECO:0000256" key="4">
    <source>
        <dbReference type="ARBA" id="ARBA00022723"/>
    </source>
</evidence>
<evidence type="ECO:0000259" key="8">
    <source>
        <dbReference type="PROSITE" id="PS51918"/>
    </source>
</evidence>
<dbReference type="SFLD" id="SFLDS00029">
    <property type="entry name" value="Radical_SAM"/>
    <property type="match status" value="1"/>
</dbReference>
<evidence type="ECO:0000313" key="9">
    <source>
        <dbReference type="EMBL" id="HJA91996.1"/>
    </source>
</evidence>
<name>A0A9D2L091_9FIRM</name>
<dbReference type="SFLD" id="SFLDG01067">
    <property type="entry name" value="SPASM/twitch_domain_containing"/>
    <property type="match status" value="1"/>
</dbReference>
<dbReference type="SFLD" id="SFLDG01386">
    <property type="entry name" value="main_SPASM_domain-containing"/>
    <property type="match status" value="1"/>
</dbReference>
<dbReference type="SFLD" id="SFLDG01384">
    <property type="entry name" value="thioether_bond_formation_requi"/>
    <property type="match status" value="1"/>
</dbReference>
<gene>
    <name evidence="9" type="ORF">H9717_02565</name>
</gene>
<dbReference type="NCBIfam" id="TIGR04085">
    <property type="entry name" value="rSAM_more_4Fe4S"/>
    <property type="match status" value="1"/>
</dbReference>
<dbReference type="InterPro" id="IPR034485">
    <property type="entry name" value="Anaerobic_Cys-type_sulfatase-m"/>
</dbReference>
<comment type="cofactor">
    <cofactor evidence="1">
        <name>[4Fe-4S] cluster</name>
        <dbReference type="ChEBI" id="CHEBI:49883"/>
    </cofactor>
</comment>
<dbReference type="InterPro" id="IPR013785">
    <property type="entry name" value="Aldolase_TIM"/>
</dbReference>
<dbReference type="PROSITE" id="PS51918">
    <property type="entry name" value="RADICAL_SAM"/>
    <property type="match status" value="1"/>
</dbReference>
<dbReference type="Gene3D" id="3.20.20.70">
    <property type="entry name" value="Aldolase class I"/>
    <property type="match status" value="1"/>
</dbReference>